<keyword evidence="4" id="KW-1185">Reference proteome</keyword>
<protein>
    <submittedName>
        <fullName evidence="3">IS110 family transposase</fullName>
    </submittedName>
</protein>
<evidence type="ECO:0000313" key="3">
    <source>
        <dbReference type="EMBL" id="MFC4715600.1"/>
    </source>
</evidence>
<accession>A0ABV9MJ05</accession>
<dbReference type="InterPro" id="IPR002525">
    <property type="entry name" value="Transp_IS110-like_N"/>
</dbReference>
<evidence type="ECO:0000313" key="4">
    <source>
        <dbReference type="Proteomes" id="UP001595884"/>
    </source>
</evidence>
<gene>
    <name evidence="3" type="ORF">ACFO7V_05545</name>
</gene>
<dbReference type="PANTHER" id="PTHR33055">
    <property type="entry name" value="TRANSPOSASE FOR INSERTION SEQUENCE ELEMENT IS1111A"/>
    <property type="match status" value="1"/>
</dbReference>
<feature type="domain" description="Transposase IS110-like N-terminal" evidence="1">
    <location>
        <begin position="9"/>
        <end position="156"/>
    </location>
</feature>
<reference evidence="4" key="1">
    <citation type="journal article" date="2019" name="Int. J. Syst. Evol. Microbiol.">
        <title>The Global Catalogue of Microorganisms (GCM) 10K type strain sequencing project: providing services to taxonomists for standard genome sequencing and annotation.</title>
        <authorList>
            <consortium name="The Broad Institute Genomics Platform"/>
            <consortium name="The Broad Institute Genome Sequencing Center for Infectious Disease"/>
            <person name="Wu L."/>
            <person name="Ma J."/>
        </authorList>
    </citation>
    <scope>NUCLEOTIDE SEQUENCE [LARGE SCALE GENOMIC DNA]</scope>
    <source>
        <strain evidence="4">CGMCC 1.12849</strain>
    </source>
</reference>
<comment type="caution">
    <text evidence="3">The sequence shown here is derived from an EMBL/GenBank/DDBJ whole genome shotgun (WGS) entry which is preliminary data.</text>
</comment>
<evidence type="ECO:0000259" key="2">
    <source>
        <dbReference type="Pfam" id="PF02371"/>
    </source>
</evidence>
<dbReference type="InterPro" id="IPR047650">
    <property type="entry name" value="Transpos_IS110"/>
</dbReference>
<organism evidence="3 4">
    <name type="scientific">Glutamicibacter bergerei</name>
    <dbReference type="NCBI Taxonomy" id="256702"/>
    <lineage>
        <taxon>Bacteria</taxon>
        <taxon>Bacillati</taxon>
        <taxon>Actinomycetota</taxon>
        <taxon>Actinomycetes</taxon>
        <taxon>Micrococcales</taxon>
        <taxon>Micrococcaceae</taxon>
        <taxon>Glutamicibacter</taxon>
    </lineage>
</organism>
<name>A0ABV9MJ05_9MICC</name>
<dbReference type="EMBL" id="JBHSHE010000021">
    <property type="protein sequence ID" value="MFC4715600.1"/>
    <property type="molecule type" value="Genomic_DNA"/>
</dbReference>
<dbReference type="RefSeq" id="WP_346058822.1">
    <property type="nucleotide sequence ID" value="NZ_BAAAVQ010000006.1"/>
</dbReference>
<dbReference type="PANTHER" id="PTHR33055:SF15">
    <property type="entry name" value="TRANSPOSASE-RELATED"/>
    <property type="match status" value="1"/>
</dbReference>
<dbReference type="Pfam" id="PF01548">
    <property type="entry name" value="DEDD_Tnp_IS110"/>
    <property type="match status" value="1"/>
</dbReference>
<dbReference type="Proteomes" id="UP001595884">
    <property type="component" value="Unassembled WGS sequence"/>
</dbReference>
<feature type="domain" description="Transposase IS116/IS110/IS902 C-terminal" evidence="2">
    <location>
        <begin position="253"/>
        <end position="333"/>
    </location>
</feature>
<dbReference type="Pfam" id="PF02371">
    <property type="entry name" value="Transposase_20"/>
    <property type="match status" value="1"/>
</dbReference>
<sequence>MDIIHERAAGMDISKRDVKVAVRHPGKRKGSFTTDVRTFGATTSQILELIDYLKAEQVTTIVMEATSDYWKPFYYLMEEELPVLLVNAKQARNIPGRKTDVNDATWLANLAAHELLRASFIPSQPIRELRDLTRARTTFVRDRTKVYQRMEKFLESSGIKLSSVASSLTGVSARNMLQALIDGERDATVLAELAQRSMRRKIPQLIDALDGRFTDHHAFMMRILLRQIDELTAVIDQLTVKIDEAISPFRDACSALETIPGISRTSAQVILAEIGADMTVFPDAAHLASWAGVCPGQNESAGRSKSSHTRGGNMYLKAALGTAAMAATKRKDTFFAAKFRRLYARRGGSRALVAVEHTLIVAIWHLLATGEVFKELGPNFYAQRNESRSKIKAVKELERLGYDVQLVPSVA</sequence>
<proteinExistence type="predicted"/>
<evidence type="ECO:0000259" key="1">
    <source>
        <dbReference type="Pfam" id="PF01548"/>
    </source>
</evidence>
<dbReference type="NCBIfam" id="NF033542">
    <property type="entry name" value="transpos_IS110"/>
    <property type="match status" value="1"/>
</dbReference>
<dbReference type="InterPro" id="IPR003346">
    <property type="entry name" value="Transposase_20"/>
</dbReference>